<reference evidence="6" key="1">
    <citation type="submission" date="2025-08" db="UniProtKB">
        <authorList>
            <consortium name="RefSeq"/>
        </authorList>
    </citation>
    <scope>IDENTIFICATION</scope>
</reference>
<proteinExistence type="inferred from homology"/>
<keyword evidence="2" id="KW-0489">Methyltransferase</keyword>
<name>A0AAJ6YI76_9HYME</name>
<dbReference type="GO" id="GO:0070475">
    <property type="term" value="P:rRNA base methylation"/>
    <property type="evidence" value="ECO:0007669"/>
    <property type="project" value="TreeGrafter"/>
</dbReference>
<dbReference type="Proteomes" id="UP000695007">
    <property type="component" value="Unplaced"/>
</dbReference>
<keyword evidence="4" id="KW-0949">S-adenosyl-L-methionine</keyword>
<dbReference type="InterPro" id="IPR002903">
    <property type="entry name" value="RsmH"/>
</dbReference>
<evidence type="ECO:0000313" key="6">
    <source>
        <dbReference type="RefSeq" id="XP_011498559.1"/>
    </source>
</evidence>
<evidence type="ECO:0000256" key="1">
    <source>
        <dbReference type="ARBA" id="ARBA00010396"/>
    </source>
</evidence>
<dbReference type="HAMAP" id="MF_01007">
    <property type="entry name" value="16SrRNA_methyltr_H"/>
    <property type="match status" value="1"/>
</dbReference>
<evidence type="ECO:0000256" key="3">
    <source>
        <dbReference type="ARBA" id="ARBA00022679"/>
    </source>
</evidence>
<dbReference type="AlphaFoldDB" id="A0AAJ6YI76"/>
<dbReference type="SUPFAM" id="SSF53335">
    <property type="entry name" value="S-adenosyl-L-methionine-dependent methyltransferases"/>
    <property type="match status" value="1"/>
</dbReference>
<dbReference type="PANTHER" id="PTHR11265:SF0">
    <property type="entry name" value="12S RRNA N4-METHYLCYTIDINE METHYLTRANSFERASE"/>
    <property type="match status" value="1"/>
</dbReference>
<comment type="similarity">
    <text evidence="1">Belongs to the methyltransferase superfamily. RsmH family.</text>
</comment>
<evidence type="ECO:0000313" key="5">
    <source>
        <dbReference type="Proteomes" id="UP000695007"/>
    </source>
</evidence>
<dbReference type="KEGG" id="csol:105362770"/>
<dbReference type="SUPFAM" id="SSF81799">
    <property type="entry name" value="Putative methyltransferase TM0872, insert domain"/>
    <property type="match status" value="1"/>
</dbReference>
<keyword evidence="3" id="KW-0808">Transferase</keyword>
<dbReference type="Gene3D" id="3.40.50.150">
    <property type="entry name" value="Vaccinia Virus protein VP39"/>
    <property type="match status" value="1"/>
</dbReference>
<dbReference type="NCBIfam" id="TIGR00006">
    <property type="entry name" value="16S rRNA (cytosine(1402)-N(4))-methyltransferase RsmH"/>
    <property type="match status" value="1"/>
</dbReference>
<accession>A0AAJ6YI76</accession>
<protein>
    <submittedName>
        <fullName evidence="6">Probable methyltransferase-like protein 15 homolog</fullName>
    </submittedName>
</protein>
<keyword evidence="5" id="KW-1185">Reference proteome</keyword>
<dbReference type="PIRSF" id="PIRSF004486">
    <property type="entry name" value="MraW"/>
    <property type="match status" value="1"/>
</dbReference>
<dbReference type="GeneID" id="105362770"/>
<dbReference type="GO" id="GO:0071424">
    <property type="term" value="F:rRNA (cytosine-N4-)-methyltransferase activity"/>
    <property type="evidence" value="ECO:0007669"/>
    <property type="project" value="TreeGrafter"/>
</dbReference>
<evidence type="ECO:0000256" key="4">
    <source>
        <dbReference type="ARBA" id="ARBA00022691"/>
    </source>
</evidence>
<sequence>MMFLLNALRYFKVSTRLCSTRSLLHRSCESKIESCNNTQIHVPVMVEETLKYLNLSPGDTIIDMTFGAGGHSKKILESIPDVKVFALDRDEVAISCAKKLAERYPGQVIPLVGRFSELLSLLKNHNVKKNSIDGILFDFGCSSMQFNTPARGFMISKNGPLDMRMDGFRCPDNPTAADILAKIEEKDLYCILKCYGEEKRAKKIARAIIDARYTFRNLRTTHELAQLVESLFPDETNVDSLGRFQHSATKTFQALRIFVNNELNEINYAMIIADKLLKISGRLVTISFHSLEDTIVKRHIFGNVKDGMANQLPLKYINYGKTWDNQEDVKNMTETSWKMLHKHVLMASNKEVSMNPRSRSAKFRGIIKIK</sequence>
<dbReference type="Gene3D" id="1.10.150.170">
    <property type="entry name" value="Putative methyltransferase TM0872, insert domain"/>
    <property type="match status" value="1"/>
</dbReference>
<dbReference type="InterPro" id="IPR023397">
    <property type="entry name" value="SAM-dep_MeTrfase_MraW_recog"/>
</dbReference>
<organism evidence="5 6">
    <name type="scientific">Ceratosolen solmsi marchali</name>
    <dbReference type="NCBI Taxonomy" id="326594"/>
    <lineage>
        <taxon>Eukaryota</taxon>
        <taxon>Metazoa</taxon>
        <taxon>Ecdysozoa</taxon>
        <taxon>Arthropoda</taxon>
        <taxon>Hexapoda</taxon>
        <taxon>Insecta</taxon>
        <taxon>Pterygota</taxon>
        <taxon>Neoptera</taxon>
        <taxon>Endopterygota</taxon>
        <taxon>Hymenoptera</taxon>
        <taxon>Apocrita</taxon>
        <taxon>Proctotrupomorpha</taxon>
        <taxon>Chalcidoidea</taxon>
        <taxon>Agaonidae</taxon>
        <taxon>Agaoninae</taxon>
        <taxon>Ceratosolen</taxon>
    </lineage>
</organism>
<dbReference type="InterPro" id="IPR029063">
    <property type="entry name" value="SAM-dependent_MTases_sf"/>
</dbReference>
<dbReference type="Pfam" id="PF01795">
    <property type="entry name" value="Methyltransf_5"/>
    <property type="match status" value="1"/>
</dbReference>
<dbReference type="PANTHER" id="PTHR11265">
    <property type="entry name" value="S-ADENOSYL-METHYLTRANSFERASE MRAW"/>
    <property type="match status" value="1"/>
</dbReference>
<evidence type="ECO:0000256" key="2">
    <source>
        <dbReference type="ARBA" id="ARBA00022603"/>
    </source>
</evidence>
<gene>
    <name evidence="6" type="primary">LOC105362770</name>
</gene>
<dbReference type="RefSeq" id="XP_011498559.1">
    <property type="nucleotide sequence ID" value="XM_011500257.1"/>
</dbReference>